<dbReference type="Proteomes" id="UP000807306">
    <property type="component" value="Unassembled WGS sequence"/>
</dbReference>
<reference evidence="1" key="1">
    <citation type="submission" date="2020-11" db="EMBL/GenBank/DDBJ databases">
        <authorList>
            <consortium name="DOE Joint Genome Institute"/>
            <person name="Ahrendt S."/>
            <person name="Riley R."/>
            <person name="Andreopoulos W."/>
            <person name="Labutti K."/>
            <person name="Pangilinan J."/>
            <person name="Ruiz-Duenas F.J."/>
            <person name="Barrasa J.M."/>
            <person name="Sanchez-Garcia M."/>
            <person name="Camarero S."/>
            <person name="Miyauchi S."/>
            <person name="Serrano A."/>
            <person name="Linde D."/>
            <person name="Babiker R."/>
            <person name="Drula E."/>
            <person name="Ayuso-Fernandez I."/>
            <person name="Pacheco R."/>
            <person name="Padilla G."/>
            <person name="Ferreira P."/>
            <person name="Barriuso J."/>
            <person name="Kellner H."/>
            <person name="Castanera R."/>
            <person name="Alfaro M."/>
            <person name="Ramirez L."/>
            <person name="Pisabarro A.G."/>
            <person name="Kuo A."/>
            <person name="Tritt A."/>
            <person name="Lipzen A."/>
            <person name="He G."/>
            <person name="Yan M."/>
            <person name="Ng V."/>
            <person name="Cullen D."/>
            <person name="Martin F."/>
            <person name="Rosso M.-N."/>
            <person name="Henrissat B."/>
            <person name="Hibbett D."/>
            <person name="Martinez A.T."/>
            <person name="Grigoriev I.V."/>
        </authorList>
    </citation>
    <scope>NUCLEOTIDE SEQUENCE</scope>
    <source>
        <strain evidence="1">CBS 506.95</strain>
    </source>
</reference>
<evidence type="ECO:0000313" key="2">
    <source>
        <dbReference type="Proteomes" id="UP000807306"/>
    </source>
</evidence>
<dbReference type="OrthoDB" id="2159786at2759"/>
<organism evidence="1 2">
    <name type="scientific">Crepidotus variabilis</name>
    <dbReference type="NCBI Taxonomy" id="179855"/>
    <lineage>
        <taxon>Eukaryota</taxon>
        <taxon>Fungi</taxon>
        <taxon>Dikarya</taxon>
        <taxon>Basidiomycota</taxon>
        <taxon>Agaricomycotina</taxon>
        <taxon>Agaricomycetes</taxon>
        <taxon>Agaricomycetidae</taxon>
        <taxon>Agaricales</taxon>
        <taxon>Agaricineae</taxon>
        <taxon>Crepidotaceae</taxon>
        <taxon>Crepidotus</taxon>
    </lineage>
</organism>
<dbReference type="GO" id="GO:0017025">
    <property type="term" value="F:TBP-class protein binding"/>
    <property type="evidence" value="ECO:0007669"/>
    <property type="project" value="TreeGrafter"/>
</dbReference>
<proteinExistence type="predicted"/>
<dbReference type="PANTHER" id="PTHR28244:SF1">
    <property type="entry name" value="RNA POLYMERASE I-SPECIFIC TRANSCRIPTION INITIATION FACTOR RRN11"/>
    <property type="match status" value="1"/>
</dbReference>
<dbReference type="GO" id="GO:0042790">
    <property type="term" value="P:nucleolar large rRNA transcription by RNA polymerase I"/>
    <property type="evidence" value="ECO:0007669"/>
    <property type="project" value="TreeGrafter"/>
</dbReference>
<dbReference type="GO" id="GO:0001181">
    <property type="term" value="F:RNA polymerase I general transcription initiation factor activity"/>
    <property type="evidence" value="ECO:0007669"/>
    <property type="project" value="InterPro"/>
</dbReference>
<dbReference type="GO" id="GO:0070860">
    <property type="term" value="C:RNA polymerase I core factor complex"/>
    <property type="evidence" value="ECO:0007669"/>
    <property type="project" value="TreeGrafter"/>
</dbReference>
<dbReference type="PANTHER" id="PTHR28244">
    <property type="entry name" value="RNA POLYMERASE I-SPECIFIC TRANSCRIPTION INITIATION FACTOR RRN11"/>
    <property type="match status" value="1"/>
</dbReference>
<sequence length="192" mass="22172">MSLPEYTFLFSLLDSRQPRTNRKLHIRRLYDVLQLCIQRRDFERATRAWSILARCKEMEWKSLWPIGLVILGHNTSAESSSGSDVEYLRAMMLQHPDEREYILSELVLRLLHSQKPRQALDELELYLPSFPYQDNAALHIYAGLSALDLSISGSEKVANPGLLREAQTHFDHAKALEPDNLVVLADLEKVRM</sequence>
<dbReference type="AlphaFoldDB" id="A0A9P6ETT9"/>
<accession>A0A9P6ETT9</accession>
<name>A0A9P6ETT9_9AGAR</name>
<dbReference type="Pfam" id="PF04090">
    <property type="entry name" value="Rrn11"/>
    <property type="match status" value="1"/>
</dbReference>
<gene>
    <name evidence="1" type="ORF">CPB83DRAFT_888718</name>
</gene>
<dbReference type="InterPro" id="IPR007224">
    <property type="entry name" value="TIF_Rrn11"/>
</dbReference>
<evidence type="ECO:0000313" key="1">
    <source>
        <dbReference type="EMBL" id="KAF9534747.1"/>
    </source>
</evidence>
<comment type="caution">
    <text evidence="1">The sequence shown here is derived from an EMBL/GenBank/DDBJ whole genome shotgun (WGS) entry which is preliminary data.</text>
</comment>
<dbReference type="InterPro" id="IPR053029">
    <property type="entry name" value="RNA_pol_I-specific_init_factor"/>
</dbReference>
<dbReference type="GO" id="GO:0001164">
    <property type="term" value="F:RNA polymerase I core promoter sequence-specific DNA binding"/>
    <property type="evidence" value="ECO:0007669"/>
    <property type="project" value="InterPro"/>
</dbReference>
<protein>
    <submittedName>
        <fullName evidence="1">Uncharacterized protein</fullName>
    </submittedName>
</protein>
<dbReference type="EMBL" id="MU157825">
    <property type="protein sequence ID" value="KAF9534747.1"/>
    <property type="molecule type" value="Genomic_DNA"/>
</dbReference>
<keyword evidence="2" id="KW-1185">Reference proteome</keyword>